<dbReference type="Proteomes" id="UP001596108">
    <property type="component" value="Unassembled WGS sequence"/>
</dbReference>
<evidence type="ECO:0000313" key="7">
    <source>
        <dbReference type="Proteomes" id="UP001596108"/>
    </source>
</evidence>
<dbReference type="EC" id="3.1.2.20" evidence="6"/>
<name>A0ABW0R600_9BACL</name>
<dbReference type="PANTHER" id="PTHR11049:SF24">
    <property type="entry name" value="CYTOSOLIC ACYL COENZYME A THIOESTER HYDROLASE"/>
    <property type="match status" value="1"/>
</dbReference>
<dbReference type="InterPro" id="IPR029069">
    <property type="entry name" value="HotDog_dom_sf"/>
</dbReference>
<dbReference type="Pfam" id="PF03061">
    <property type="entry name" value="4HBT"/>
    <property type="match status" value="1"/>
</dbReference>
<evidence type="ECO:0000256" key="3">
    <source>
        <dbReference type="PROSITE-ProRule" id="PRU01106"/>
    </source>
</evidence>
<dbReference type="InterPro" id="IPR040170">
    <property type="entry name" value="Cytosol_ACT"/>
</dbReference>
<reference evidence="7" key="1">
    <citation type="journal article" date="2019" name="Int. J. Syst. Evol. Microbiol.">
        <title>The Global Catalogue of Microorganisms (GCM) 10K type strain sequencing project: providing services to taxonomists for standard genome sequencing and annotation.</title>
        <authorList>
            <consortium name="The Broad Institute Genomics Platform"/>
            <consortium name="The Broad Institute Genome Sequencing Center for Infectious Disease"/>
            <person name="Wu L."/>
            <person name="Ma J."/>
        </authorList>
    </citation>
    <scope>NUCLEOTIDE SEQUENCE [LARGE SCALE GENOMIC DNA]</scope>
    <source>
        <strain evidence="7">CGMCC 1.18578</strain>
    </source>
</reference>
<evidence type="ECO:0000259" key="5">
    <source>
        <dbReference type="PROSITE" id="PS51770"/>
    </source>
</evidence>
<dbReference type="SUPFAM" id="SSF54637">
    <property type="entry name" value="Thioesterase/thiol ester dehydrase-isomerase"/>
    <property type="match status" value="1"/>
</dbReference>
<accession>A0ABW0R600</accession>
<evidence type="ECO:0000256" key="2">
    <source>
        <dbReference type="ARBA" id="ARBA00022801"/>
    </source>
</evidence>
<protein>
    <submittedName>
        <fullName evidence="6">Acyl-CoA thioesterase</fullName>
        <ecNumber evidence="6">3.1.2.20</ecNumber>
    </submittedName>
</protein>
<dbReference type="PANTHER" id="PTHR11049">
    <property type="entry name" value="ACYL COENZYME A THIOESTER HYDROLASE"/>
    <property type="match status" value="1"/>
</dbReference>
<gene>
    <name evidence="6" type="ORF">ACFPQ4_21170</name>
</gene>
<evidence type="ECO:0000256" key="4">
    <source>
        <dbReference type="SAM" id="MobiDB-lite"/>
    </source>
</evidence>
<dbReference type="PROSITE" id="PS51770">
    <property type="entry name" value="HOTDOG_ACOT"/>
    <property type="match status" value="1"/>
</dbReference>
<dbReference type="InterPro" id="IPR033120">
    <property type="entry name" value="HOTDOG_ACOT"/>
</dbReference>
<dbReference type="RefSeq" id="WP_378113891.1">
    <property type="nucleotide sequence ID" value="NZ_JBHSNC010000056.1"/>
</dbReference>
<dbReference type="CDD" id="cd03442">
    <property type="entry name" value="BFIT_BACH"/>
    <property type="match status" value="1"/>
</dbReference>
<evidence type="ECO:0000313" key="6">
    <source>
        <dbReference type="EMBL" id="MFC5531934.1"/>
    </source>
</evidence>
<evidence type="ECO:0000256" key="1">
    <source>
        <dbReference type="ARBA" id="ARBA00010458"/>
    </source>
</evidence>
<feature type="region of interest" description="Disordered" evidence="4">
    <location>
        <begin position="125"/>
        <end position="175"/>
    </location>
</feature>
<feature type="compositionally biased region" description="Basic and acidic residues" evidence="4">
    <location>
        <begin position="137"/>
        <end position="151"/>
    </location>
</feature>
<keyword evidence="7" id="KW-1185">Reference proteome</keyword>
<keyword evidence="2 3" id="KW-0378">Hydrolase</keyword>
<sequence>MREDANPIPVSQSRSIMTELVFPTDTNHHGTMFGGTVMKYIDKISAIAAIRHCRKPVVTASTDSMDFVSPIRMGEAVELEAFVTWTHRSSMEVYVVVRAENLFTGERRVTVTAFSTFVALNEQGKPTAVPPVMPGNDQERKLHDSAPERHALRMKRRQERFSTADSETTDDDRKL</sequence>
<dbReference type="InterPro" id="IPR006683">
    <property type="entry name" value="Thioestr_dom"/>
</dbReference>
<organism evidence="6 7">
    <name type="scientific">Cohnella yongneupensis</name>
    <dbReference type="NCBI Taxonomy" id="425006"/>
    <lineage>
        <taxon>Bacteria</taxon>
        <taxon>Bacillati</taxon>
        <taxon>Bacillota</taxon>
        <taxon>Bacilli</taxon>
        <taxon>Bacillales</taxon>
        <taxon>Paenibacillaceae</taxon>
        <taxon>Cohnella</taxon>
    </lineage>
</organism>
<comment type="similarity">
    <text evidence="1">Belongs to the acyl coenzyme A hydrolase family.</text>
</comment>
<feature type="domain" description="HotDog ACOT-type" evidence="5">
    <location>
        <begin position="11"/>
        <end position="123"/>
    </location>
</feature>
<dbReference type="GO" id="GO:0047617">
    <property type="term" value="F:fatty acyl-CoA hydrolase activity"/>
    <property type="evidence" value="ECO:0007669"/>
    <property type="project" value="UniProtKB-EC"/>
</dbReference>
<proteinExistence type="inferred from homology"/>
<comment type="caution">
    <text evidence="6">The sequence shown here is derived from an EMBL/GenBank/DDBJ whole genome shotgun (WGS) entry which is preliminary data.</text>
</comment>
<dbReference type="Gene3D" id="3.10.129.10">
    <property type="entry name" value="Hotdog Thioesterase"/>
    <property type="match status" value="1"/>
</dbReference>
<dbReference type="EMBL" id="JBHSNC010000056">
    <property type="protein sequence ID" value="MFC5531934.1"/>
    <property type="molecule type" value="Genomic_DNA"/>
</dbReference>